<name>A0A0L6VT80_9BASI</name>
<dbReference type="VEuPathDB" id="FungiDB:VP01_1087g7"/>
<feature type="region of interest" description="Disordered" evidence="1">
    <location>
        <begin position="141"/>
        <end position="172"/>
    </location>
</feature>
<evidence type="ECO:0000256" key="1">
    <source>
        <dbReference type="SAM" id="MobiDB-lite"/>
    </source>
</evidence>
<dbReference type="Proteomes" id="UP000037035">
    <property type="component" value="Unassembled WGS sequence"/>
</dbReference>
<protein>
    <recommendedName>
        <fullName evidence="2">RNB domain-containing protein</fullName>
    </recommendedName>
</protein>
<dbReference type="GO" id="GO:0003723">
    <property type="term" value="F:RNA binding"/>
    <property type="evidence" value="ECO:0007669"/>
    <property type="project" value="InterPro"/>
</dbReference>
<sequence length="1200" mass="135317">MINKSPSQLLHPPINFFTNHPLSRSINASTIHSNLKQSHPVDQDNQHNSRDQADWDAFLPTARRLIESFGVFYNRSTDFRAALKWEELQSQGYRPVKRSKVNYRWWEEERKRGRVQPDHEQSYPLSNFHPQAKTHFLRNDAPQQRRHFNTCSTSRRNQSTSPSAIKRPTPRILHKNSPDVLDIVGDHAAFALPDLDYTLHDSDSDPGAAVRRQLGVSPGARGIRGLRPGSFLELRRTSQSEGGILVRAHGNGVVYVNRAGEIRLSILDNVMYMMHGIVPEDVATRAYDENYSIDGLNDPVIPASPLETSPEELASKGKTLVAARRDCCRALRVLEKKLDKCHSILTKAGSFNLYSRFCSPDPRKSAQVTSEEGVKFLLGPRYSQDEIMVFALHQQLMENADMFLANAREMRDGSSFSVQSSHTLNALYTVRSWISQNSSQFKSFIGKCKTIVHAQRQQQASVKPETPLKYAPLTFPTWTPTDCVFIEVFRAIATNQRMIQDQPYSTVAACILKEIGLYDSEAMAKTWPSLTFDRFGAIALLRDLGILPAWQSVGLWNPELDLTERISDQFKSLTNPSGQKSANLTSPVPPSPLPPLSKPASAPPSPRSTLMPDDPADSLRHDFGDLPVYIIDDPGAQELDDGISIEPVHQPSEHLEVWIHVHIADPTAHLDPSDPISLRARAYLDTVYLPGFTLPMLPPQFISSHRMSLGSNSQSIRPVDQKTLSFSARINQNGDILEYKIRPGLIRNTKQLTYQVVTDVLDGPKSSAQRVIHIGPDADRMSRVEAERDLSVQQLSQTERDQILALGRISRILTKRRVNDGAMGWHLPMAQASVKSDPMVSPSLGIPLAPRITVGSPSFSITLPGQISDYKNHSWGMSSAQTLVSEMMIMAGRLAGRFYVDEGASSQDFRLAFRSQPPPDLVGSSLDEETWKALRQSINPKSGLISPFKFQKSRIMFMPAVNGLEPMIHFPLGINDQFGYCKVTSPLRRYSDLVAHWQIKNALLRGRNKRTYADKQNVLSEKGMRELIDRMDRESKPMVLLDRKMNLSWLSYLLRRMLLDRTNSSDSLKICTRDNNDCQGDGAEGFKRLVHHQLTAIILQDPVLMRFTNRWSFKAYIPELGVRASLITDQIEDWFAKWVHHHHLNSDTPSPSISPVRPALQDYDPVGLRVPVYIAYINHEDHLILKLDPNRRNFLLESTV</sequence>
<dbReference type="EMBL" id="LAVV01000976">
    <property type="protein sequence ID" value="KNZ63899.1"/>
    <property type="molecule type" value="Genomic_DNA"/>
</dbReference>
<evidence type="ECO:0000313" key="3">
    <source>
        <dbReference type="EMBL" id="KNZ63899.1"/>
    </source>
</evidence>
<organism evidence="3 4">
    <name type="scientific">Puccinia sorghi</name>
    <dbReference type="NCBI Taxonomy" id="27349"/>
    <lineage>
        <taxon>Eukaryota</taxon>
        <taxon>Fungi</taxon>
        <taxon>Dikarya</taxon>
        <taxon>Basidiomycota</taxon>
        <taxon>Pucciniomycotina</taxon>
        <taxon>Pucciniomycetes</taxon>
        <taxon>Pucciniales</taxon>
        <taxon>Pucciniaceae</taxon>
        <taxon>Puccinia</taxon>
    </lineage>
</organism>
<feature type="region of interest" description="Disordered" evidence="1">
    <location>
        <begin position="572"/>
        <end position="617"/>
    </location>
</feature>
<feature type="domain" description="RNB" evidence="2">
    <location>
        <begin position="620"/>
        <end position="1005"/>
    </location>
</feature>
<dbReference type="InterPro" id="IPR012340">
    <property type="entry name" value="NA-bd_OB-fold"/>
</dbReference>
<reference evidence="3 4" key="1">
    <citation type="submission" date="2015-08" db="EMBL/GenBank/DDBJ databases">
        <title>Next Generation Sequencing and Analysis of the Genome of Puccinia sorghi L Schw, the Causal Agent of Maize Common Rust.</title>
        <authorList>
            <person name="Rochi L."/>
            <person name="Burguener G."/>
            <person name="Darino M."/>
            <person name="Turjanski A."/>
            <person name="Kreff E."/>
            <person name="Dieguez M.J."/>
            <person name="Sacco F."/>
        </authorList>
    </citation>
    <scope>NUCLEOTIDE SEQUENCE [LARGE SCALE GENOMIC DNA]</scope>
    <source>
        <strain evidence="3 4">RO10H11247</strain>
    </source>
</reference>
<dbReference type="SUPFAM" id="SSF50249">
    <property type="entry name" value="Nucleic acid-binding proteins"/>
    <property type="match status" value="1"/>
</dbReference>
<feature type="compositionally biased region" description="Polar residues" evidence="1">
    <location>
        <begin position="572"/>
        <end position="585"/>
    </location>
</feature>
<accession>A0A0L6VT80</accession>
<comment type="caution">
    <text evidence="3">The sequence shown here is derived from an EMBL/GenBank/DDBJ whole genome shotgun (WGS) entry which is preliminary data.</text>
</comment>
<gene>
    <name evidence="3" type="ORF">VP01_1087g7</name>
</gene>
<dbReference type="GO" id="GO:0000175">
    <property type="term" value="F:3'-5'-RNA exonuclease activity"/>
    <property type="evidence" value="ECO:0007669"/>
    <property type="project" value="TreeGrafter"/>
</dbReference>
<dbReference type="GO" id="GO:0000932">
    <property type="term" value="C:P-body"/>
    <property type="evidence" value="ECO:0007669"/>
    <property type="project" value="TreeGrafter"/>
</dbReference>
<evidence type="ECO:0000259" key="2">
    <source>
        <dbReference type="SMART" id="SM00955"/>
    </source>
</evidence>
<dbReference type="OrthoDB" id="2285229at2759"/>
<dbReference type="SMART" id="SM00955">
    <property type="entry name" value="RNB"/>
    <property type="match status" value="1"/>
</dbReference>
<dbReference type="STRING" id="27349.A0A0L6VT80"/>
<dbReference type="InterPro" id="IPR001900">
    <property type="entry name" value="RNase_II/R"/>
</dbReference>
<evidence type="ECO:0000313" key="4">
    <source>
        <dbReference type="Proteomes" id="UP000037035"/>
    </source>
</evidence>
<dbReference type="Pfam" id="PF00773">
    <property type="entry name" value="RNB"/>
    <property type="match status" value="1"/>
</dbReference>
<dbReference type="AlphaFoldDB" id="A0A0L6VT80"/>
<dbReference type="PANTHER" id="PTHR23355">
    <property type="entry name" value="RIBONUCLEASE"/>
    <property type="match status" value="1"/>
</dbReference>
<dbReference type="GO" id="GO:0006402">
    <property type="term" value="P:mRNA catabolic process"/>
    <property type="evidence" value="ECO:0007669"/>
    <property type="project" value="TreeGrafter"/>
</dbReference>
<feature type="compositionally biased region" description="Pro residues" evidence="1">
    <location>
        <begin position="587"/>
        <end position="606"/>
    </location>
</feature>
<proteinExistence type="predicted"/>
<dbReference type="PANTHER" id="PTHR23355:SF65">
    <property type="entry name" value="EXORIBONUCLEASE CYT-4, PUTATIVE (AFU_ORTHOLOGUE AFUA_7G01550)-RELATED"/>
    <property type="match status" value="1"/>
</dbReference>
<feature type="compositionally biased region" description="Polar residues" evidence="1">
    <location>
        <begin position="149"/>
        <end position="163"/>
    </location>
</feature>
<keyword evidence="4" id="KW-1185">Reference proteome</keyword>
<dbReference type="InterPro" id="IPR050180">
    <property type="entry name" value="RNR_Ribonuclease"/>
</dbReference>